<proteinExistence type="predicted"/>
<sequence length="124" mass="14309">MNGWLAHGTTQSNQSTSVMTHALLDCIEALRLVFIENSNLSILLFFGMARLLRLSSIALRTKAMKYCNGPSYPFKFKKKGQEFINRNRNQQKVSNNNNNMCVNISVKQVKDRKFHCHQDKEIPF</sequence>
<dbReference type="VEuPathDB" id="VectorBase:GPAI034289"/>
<evidence type="ECO:0000313" key="2">
    <source>
        <dbReference type="Proteomes" id="UP000092445"/>
    </source>
</evidence>
<dbReference type="Proteomes" id="UP000092445">
    <property type="component" value="Unassembled WGS sequence"/>
</dbReference>
<reference evidence="1" key="2">
    <citation type="submission" date="2020-05" db="UniProtKB">
        <authorList>
            <consortium name="EnsemblMetazoa"/>
        </authorList>
    </citation>
    <scope>IDENTIFICATION</scope>
    <source>
        <strain evidence="1">IAEA</strain>
    </source>
</reference>
<keyword evidence="2" id="KW-1185">Reference proteome</keyword>
<accession>A0A1B0A4J6</accession>
<dbReference type="AlphaFoldDB" id="A0A1B0A4J6"/>
<protein>
    <submittedName>
        <fullName evidence="1">Uncharacterized protein</fullName>
    </submittedName>
</protein>
<dbReference type="EnsemblMetazoa" id="GPAI034289-RA">
    <property type="protein sequence ID" value="GPAI034289-PA"/>
    <property type="gene ID" value="GPAI034289"/>
</dbReference>
<evidence type="ECO:0000313" key="1">
    <source>
        <dbReference type="EnsemblMetazoa" id="GPAI034289-PA"/>
    </source>
</evidence>
<organism evidence="1 2">
    <name type="scientific">Glossina pallidipes</name>
    <name type="common">Tsetse fly</name>
    <dbReference type="NCBI Taxonomy" id="7398"/>
    <lineage>
        <taxon>Eukaryota</taxon>
        <taxon>Metazoa</taxon>
        <taxon>Ecdysozoa</taxon>
        <taxon>Arthropoda</taxon>
        <taxon>Hexapoda</taxon>
        <taxon>Insecta</taxon>
        <taxon>Pterygota</taxon>
        <taxon>Neoptera</taxon>
        <taxon>Endopterygota</taxon>
        <taxon>Diptera</taxon>
        <taxon>Brachycera</taxon>
        <taxon>Muscomorpha</taxon>
        <taxon>Hippoboscoidea</taxon>
        <taxon>Glossinidae</taxon>
        <taxon>Glossina</taxon>
    </lineage>
</organism>
<reference evidence="2" key="1">
    <citation type="submission" date="2014-03" db="EMBL/GenBank/DDBJ databases">
        <authorList>
            <person name="Aksoy S."/>
            <person name="Warren W."/>
            <person name="Wilson R.K."/>
        </authorList>
    </citation>
    <scope>NUCLEOTIDE SEQUENCE [LARGE SCALE GENOMIC DNA]</scope>
    <source>
        <strain evidence="2">IAEA</strain>
    </source>
</reference>
<name>A0A1B0A4J6_GLOPL</name>